<keyword evidence="2" id="KW-0479">Metal-binding</keyword>
<proteinExistence type="predicted"/>
<evidence type="ECO:0000259" key="5">
    <source>
        <dbReference type="PROSITE" id="PS51296"/>
    </source>
</evidence>
<name>A0AAE3HJT2_9GAMM</name>
<evidence type="ECO:0000256" key="2">
    <source>
        <dbReference type="ARBA" id="ARBA00022723"/>
    </source>
</evidence>
<keyword evidence="6" id="KW-0560">Oxidoreductase</keyword>
<dbReference type="GO" id="GO:0051213">
    <property type="term" value="F:dioxygenase activity"/>
    <property type="evidence" value="ECO:0007669"/>
    <property type="project" value="UniProtKB-KW"/>
</dbReference>
<dbReference type="SUPFAM" id="SSF50022">
    <property type="entry name" value="ISP domain"/>
    <property type="match status" value="1"/>
</dbReference>
<feature type="domain" description="Rieske" evidence="5">
    <location>
        <begin position="4"/>
        <end position="105"/>
    </location>
</feature>
<dbReference type="AlphaFoldDB" id="A0AAE3HJT2"/>
<organism evidence="6 7">
    <name type="scientific">Methylohalomonas lacus</name>
    <dbReference type="NCBI Taxonomy" id="398773"/>
    <lineage>
        <taxon>Bacteria</taxon>
        <taxon>Pseudomonadati</taxon>
        <taxon>Pseudomonadota</taxon>
        <taxon>Gammaproteobacteria</taxon>
        <taxon>Methylohalomonadales</taxon>
        <taxon>Methylohalomonadaceae</taxon>
        <taxon>Methylohalomonas</taxon>
    </lineage>
</organism>
<keyword evidence="7" id="KW-1185">Reference proteome</keyword>
<protein>
    <submittedName>
        <fullName evidence="6">3-phenylpropionate/trans-cinnamate dioxygenase ferredoxin subunit</fullName>
    </submittedName>
</protein>
<keyword evidence="4" id="KW-0411">Iron-sulfur</keyword>
<comment type="caution">
    <text evidence="6">The sequence shown here is derived from an EMBL/GenBank/DDBJ whole genome shotgun (WGS) entry which is preliminary data.</text>
</comment>
<evidence type="ECO:0000313" key="7">
    <source>
        <dbReference type="Proteomes" id="UP001204445"/>
    </source>
</evidence>
<dbReference type="InterPro" id="IPR036922">
    <property type="entry name" value="Rieske_2Fe-2S_sf"/>
</dbReference>
<dbReference type="GO" id="GO:0046872">
    <property type="term" value="F:metal ion binding"/>
    <property type="evidence" value="ECO:0007669"/>
    <property type="project" value="UniProtKB-KW"/>
</dbReference>
<keyword evidence="6" id="KW-0223">Dioxygenase</keyword>
<reference evidence="6" key="1">
    <citation type="submission" date="2022-08" db="EMBL/GenBank/DDBJ databases">
        <title>Genomic Encyclopedia of Type Strains, Phase III (KMG-III): the genomes of soil and plant-associated and newly described type strains.</title>
        <authorList>
            <person name="Whitman W."/>
        </authorList>
    </citation>
    <scope>NUCLEOTIDE SEQUENCE</scope>
    <source>
        <strain evidence="6">HMT 1</strain>
    </source>
</reference>
<dbReference type="PANTHER" id="PTHR21496:SF23">
    <property type="entry name" value="3-PHENYLPROPIONATE_CINNAMIC ACID DIOXYGENASE FERREDOXIN SUBUNIT"/>
    <property type="match status" value="1"/>
</dbReference>
<dbReference type="PANTHER" id="PTHR21496">
    <property type="entry name" value="FERREDOXIN-RELATED"/>
    <property type="match status" value="1"/>
</dbReference>
<gene>
    <name evidence="6" type="ORF">J2T55_000174</name>
</gene>
<keyword evidence="3" id="KW-0408">Iron</keyword>
<dbReference type="Gene3D" id="2.102.10.10">
    <property type="entry name" value="Rieske [2Fe-2S] iron-sulphur domain"/>
    <property type="match status" value="1"/>
</dbReference>
<dbReference type="EMBL" id="JANUCT010000001">
    <property type="protein sequence ID" value="MCS3902182.1"/>
    <property type="molecule type" value="Genomic_DNA"/>
</dbReference>
<evidence type="ECO:0000256" key="4">
    <source>
        <dbReference type="ARBA" id="ARBA00023014"/>
    </source>
</evidence>
<evidence type="ECO:0000313" key="6">
    <source>
        <dbReference type="EMBL" id="MCS3902182.1"/>
    </source>
</evidence>
<dbReference type="Pfam" id="PF00355">
    <property type="entry name" value="Rieske"/>
    <property type="match status" value="1"/>
</dbReference>
<evidence type="ECO:0000256" key="3">
    <source>
        <dbReference type="ARBA" id="ARBA00023004"/>
    </source>
</evidence>
<dbReference type="GO" id="GO:0051537">
    <property type="term" value="F:2 iron, 2 sulfur cluster binding"/>
    <property type="evidence" value="ECO:0007669"/>
    <property type="project" value="UniProtKB-KW"/>
</dbReference>
<sequence length="107" mass="12101">MTKVKLATTDEIPEGGMIMRNHESLFVTLAKVDGRIYALDDICTHQDAPLHEGELGVYDDNPYMLTCPWHAAHFDIRNGTVEQDTPWASDTTTYDVEVQDNDVYVDL</sequence>
<keyword evidence="1" id="KW-0001">2Fe-2S</keyword>
<dbReference type="Proteomes" id="UP001204445">
    <property type="component" value="Unassembled WGS sequence"/>
</dbReference>
<evidence type="ECO:0000256" key="1">
    <source>
        <dbReference type="ARBA" id="ARBA00022714"/>
    </source>
</evidence>
<dbReference type="InterPro" id="IPR017941">
    <property type="entry name" value="Rieske_2Fe-2S"/>
</dbReference>
<dbReference type="PROSITE" id="PS51296">
    <property type="entry name" value="RIESKE"/>
    <property type="match status" value="1"/>
</dbReference>
<accession>A0AAE3HJT2</accession>